<dbReference type="GO" id="GO:0016020">
    <property type="term" value="C:membrane"/>
    <property type="evidence" value="ECO:0007669"/>
    <property type="project" value="UniProtKB-SubCell"/>
</dbReference>
<dbReference type="KEGG" id="aplc:110978714"/>
<dbReference type="OrthoDB" id="10253736at2759"/>
<dbReference type="InterPro" id="IPR036291">
    <property type="entry name" value="NAD(P)-bd_dom_sf"/>
</dbReference>
<evidence type="ECO:0000256" key="6">
    <source>
        <dbReference type="ARBA" id="ARBA00023002"/>
    </source>
</evidence>
<dbReference type="GO" id="GO:0005811">
    <property type="term" value="C:lipid droplet"/>
    <property type="evidence" value="ECO:0007669"/>
    <property type="project" value="TreeGrafter"/>
</dbReference>
<dbReference type="InterPro" id="IPR002347">
    <property type="entry name" value="SDR_fam"/>
</dbReference>
<organism evidence="13 14">
    <name type="scientific">Acanthaster planci</name>
    <name type="common">Crown-of-thorns starfish</name>
    <dbReference type="NCBI Taxonomy" id="133434"/>
    <lineage>
        <taxon>Eukaryota</taxon>
        <taxon>Metazoa</taxon>
        <taxon>Echinodermata</taxon>
        <taxon>Eleutherozoa</taxon>
        <taxon>Asterozoa</taxon>
        <taxon>Asteroidea</taxon>
        <taxon>Valvatacea</taxon>
        <taxon>Valvatida</taxon>
        <taxon>Acanthasteridae</taxon>
        <taxon>Acanthaster</taxon>
    </lineage>
</organism>
<dbReference type="AlphaFoldDB" id="A0A8B7YB59"/>
<dbReference type="Gene3D" id="3.40.50.720">
    <property type="entry name" value="NAD(P)-binding Rossmann-like Domain"/>
    <property type="match status" value="1"/>
</dbReference>
<evidence type="ECO:0000256" key="1">
    <source>
        <dbReference type="ARBA" id="ARBA00004141"/>
    </source>
</evidence>
<comment type="similarity">
    <text evidence="2 12">Belongs to the short-chain dehydrogenases/reductases (SDR) family.</text>
</comment>
<sequence>MGLFRFFLAIWYILVGFVKFLTPRFLRKRKDVSGEIVLITGGGMGMGRLYAIEFAKRDANVVLWDVNTAANEETSRMIQAFDGRVSAYTVDVTNADEVYKTAAKVKAEIGDVTILVNNAGVVTGKLLLDCPDHLIRRTMDVNATSHHWILKAFLPAMMANNRGHIVTVASLCGYFPVKRMVDYCASKFAAVGLHKTLRLELLLEGYDGINMTLVCPAYVSTGMFEGVTAEFLAPEYVVSQVMDGVLLNDQTVFVPRYAPIMMLLDMIVPEELSLMAQRSSGMAASMDTFTGRNKND</sequence>
<evidence type="ECO:0000256" key="7">
    <source>
        <dbReference type="ARBA" id="ARBA00023098"/>
    </source>
</evidence>
<dbReference type="PANTHER" id="PTHR24322">
    <property type="entry name" value="PKSB"/>
    <property type="match status" value="1"/>
</dbReference>
<evidence type="ECO:0000256" key="2">
    <source>
        <dbReference type="ARBA" id="ARBA00006484"/>
    </source>
</evidence>
<reference evidence="14 15" key="1">
    <citation type="submission" date="2025-04" db="UniProtKB">
        <authorList>
            <consortium name="RefSeq"/>
        </authorList>
    </citation>
    <scope>IDENTIFICATION</scope>
</reference>
<evidence type="ECO:0000256" key="9">
    <source>
        <dbReference type="ARBA" id="ARBA00059620"/>
    </source>
</evidence>
<dbReference type="RefSeq" id="XP_022089620.1">
    <property type="nucleotide sequence ID" value="XM_022233928.1"/>
</dbReference>
<protein>
    <recommendedName>
        <fullName evidence="10">Short-chain dehydrogenase/reductase 3</fullName>
    </recommendedName>
    <alternativeName>
        <fullName evidence="11">Retinal short-chain dehydrogenase/reductase 1</fullName>
    </alternativeName>
</protein>
<evidence type="ECO:0000313" key="13">
    <source>
        <dbReference type="Proteomes" id="UP000694845"/>
    </source>
</evidence>
<dbReference type="PRINTS" id="PR00080">
    <property type="entry name" value="SDRFAMILY"/>
</dbReference>
<evidence type="ECO:0000256" key="3">
    <source>
        <dbReference type="ARBA" id="ARBA00022692"/>
    </source>
</evidence>
<dbReference type="Proteomes" id="UP000694845">
    <property type="component" value="Unplaced"/>
</dbReference>
<keyword evidence="8" id="KW-0472">Membrane</keyword>
<proteinExistence type="inferred from homology"/>
<dbReference type="CDD" id="cd05339">
    <property type="entry name" value="17beta-HSDXI-like_SDR_c"/>
    <property type="match status" value="1"/>
</dbReference>
<comment type="function">
    <text evidence="9">Catalyzes the reduction of all-trans-retinal to all-trans-retinol in the presence of NADPH.</text>
</comment>
<evidence type="ECO:0000313" key="15">
    <source>
        <dbReference type="RefSeq" id="XP_022089621.1"/>
    </source>
</evidence>
<evidence type="ECO:0000313" key="14">
    <source>
        <dbReference type="RefSeq" id="XP_022089620.1"/>
    </source>
</evidence>
<dbReference type="GeneID" id="110978714"/>
<evidence type="ECO:0000256" key="10">
    <source>
        <dbReference type="ARBA" id="ARBA00068717"/>
    </source>
</evidence>
<dbReference type="SUPFAM" id="SSF51735">
    <property type="entry name" value="NAD(P)-binding Rossmann-fold domains"/>
    <property type="match status" value="1"/>
</dbReference>
<evidence type="ECO:0000256" key="11">
    <source>
        <dbReference type="ARBA" id="ARBA00082544"/>
    </source>
</evidence>
<evidence type="ECO:0000256" key="12">
    <source>
        <dbReference type="RuleBase" id="RU000363"/>
    </source>
</evidence>
<keyword evidence="7" id="KW-0443">Lipid metabolism</keyword>
<evidence type="ECO:0000256" key="8">
    <source>
        <dbReference type="ARBA" id="ARBA00023136"/>
    </source>
</evidence>
<dbReference type="Pfam" id="PF00106">
    <property type="entry name" value="adh_short"/>
    <property type="match status" value="1"/>
</dbReference>
<dbReference type="PANTHER" id="PTHR24322:SF736">
    <property type="entry name" value="RETINOL DEHYDROGENASE 10"/>
    <property type="match status" value="1"/>
</dbReference>
<keyword evidence="4" id="KW-0521">NADP</keyword>
<dbReference type="FunFam" id="3.40.50.720:FF:000131">
    <property type="entry name" value="Short-chain dehydrogenase/reductase 3"/>
    <property type="match status" value="1"/>
</dbReference>
<name>A0A8B7YB59_ACAPL</name>
<dbReference type="PROSITE" id="PS00061">
    <property type="entry name" value="ADH_SHORT"/>
    <property type="match status" value="1"/>
</dbReference>
<gene>
    <name evidence="14 15" type="primary">LOC110978714</name>
</gene>
<dbReference type="GO" id="GO:0052650">
    <property type="term" value="F:all-trans-retinol dehydrogenase (NADP+) activity"/>
    <property type="evidence" value="ECO:0007669"/>
    <property type="project" value="UniProtKB-ARBA"/>
</dbReference>
<dbReference type="RefSeq" id="XP_022089621.1">
    <property type="nucleotide sequence ID" value="XM_022233929.1"/>
</dbReference>
<keyword evidence="3" id="KW-0812">Transmembrane</keyword>
<evidence type="ECO:0000256" key="5">
    <source>
        <dbReference type="ARBA" id="ARBA00022989"/>
    </source>
</evidence>
<keyword evidence="6" id="KW-0560">Oxidoreductase</keyword>
<dbReference type="OMA" id="IFWAKFR"/>
<comment type="subcellular location">
    <subcellularLocation>
        <location evidence="1">Membrane</location>
        <topology evidence="1">Multi-pass membrane protein</topology>
    </subcellularLocation>
</comment>
<evidence type="ECO:0000256" key="4">
    <source>
        <dbReference type="ARBA" id="ARBA00022857"/>
    </source>
</evidence>
<keyword evidence="5" id="KW-1133">Transmembrane helix</keyword>
<keyword evidence="13" id="KW-1185">Reference proteome</keyword>
<dbReference type="PRINTS" id="PR00081">
    <property type="entry name" value="GDHRDH"/>
</dbReference>
<accession>A0A8B7YB59</accession>
<dbReference type="InterPro" id="IPR020904">
    <property type="entry name" value="Sc_DH/Rdtase_CS"/>
</dbReference>